<sequence length="175" mass="19842">MSEQKVYYGKDIEVMFNSEVCTHSGICVKGFPAVFNLSKRPWVDPDAATADEIARHIDKCPSGALTYTRLDSENPIKKEEWNMHIVEHDTAHKRFLIRDKGAIAAVMTYVTSSPELYIIDHTLVDNAYRGQGLGDKLVNAMVEYARENGIKIIPLCPFAKGRFERYPEYADVLNK</sequence>
<evidence type="ECO:0000259" key="1">
    <source>
        <dbReference type="PROSITE" id="PS51186"/>
    </source>
</evidence>
<gene>
    <name evidence="3" type="ORF">EH198_01190</name>
</gene>
<keyword evidence="4" id="KW-1185">Reference proteome</keyword>
<dbReference type="PANTHER" id="PTHR31435">
    <property type="entry name" value="PROTEIN NATD1"/>
    <property type="match status" value="1"/>
</dbReference>
<feature type="domain" description="N-acetyltransferase" evidence="2">
    <location>
        <begin position="87"/>
        <end position="174"/>
    </location>
</feature>
<feature type="domain" description="N-acetyltransferase" evidence="1">
    <location>
        <begin position="52"/>
        <end position="175"/>
    </location>
</feature>
<accession>A0A3N9P9W8</accession>
<dbReference type="CDD" id="cd04301">
    <property type="entry name" value="NAT_SF"/>
    <property type="match status" value="1"/>
</dbReference>
<dbReference type="PANTHER" id="PTHR31435:SF10">
    <property type="entry name" value="BSR4717 PROTEIN"/>
    <property type="match status" value="1"/>
</dbReference>
<evidence type="ECO:0000313" key="4">
    <source>
        <dbReference type="Proteomes" id="UP000282529"/>
    </source>
</evidence>
<protein>
    <submittedName>
        <fullName evidence="3">GNAT family N-acetyltransferase</fullName>
    </submittedName>
</protein>
<dbReference type="InterPro" id="IPR000182">
    <property type="entry name" value="GNAT_dom"/>
</dbReference>
<dbReference type="OrthoDB" id="9793389at2"/>
<dbReference type="InterPro" id="IPR031165">
    <property type="entry name" value="GNAT_YJDJ"/>
</dbReference>
<dbReference type="PROSITE" id="PS51729">
    <property type="entry name" value="GNAT_YJDJ"/>
    <property type="match status" value="1"/>
</dbReference>
<dbReference type="Pfam" id="PF06902">
    <property type="entry name" value="Fer4_19"/>
    <property type="match status" value="1"/>
</dbReference>
<evidence type="ECO:0000259" key="2">
    <source>
        <dbReference type="PROSITE" id="PS51729"/>
    </source>
</evidence>
<dbReference type="InterPro" id="IPR016181">
    <property type="entry name" value="Acyl_CoA_acyltransferase"/>
</dbReference>
<organism evidence="3 4">
    <name type="scientific">Paenibacillus rhizophilus</name>
    <dbReference type="NCBI Taxonomy" id="1850366"/>
    <lineage>
        <taxon>Bacteria</taxon>
        <taxon>Bacillati</taxon>
        <taxon>Bacillota</taxon>
        <taxon>Bacilli</taxon>
        <taxon>Bacillales</taxon>
        <taxon>Paenibacillaceae</taxon>
        <taxon>Paenibacillus</taxon>
    </lineage>
</organism>
<evidence type="ECO:0000313" key="3">
    <source>
        <dbReference type="EMBL" id="RQW13073.1"/>
    </source>
</evidence>
<dbReference type="RefSeq" id="WP_124693730.1">
    <property type="nucleotide sequence ID" value="NZ_JBHUFE010000016.1"/>
</dbReference>
<dbReference type="InterPro" id="IPR010693">
    <property type="entry name" value="Divergent_4Fe-4S_mono-cluster"/>
</dbReference>
<dbReference type="SUPFAM" id="SSF55729">
    <property type="entry name" value="Acyl-CoA N-acyltransferases (Nat)"/>
    <property type="match status" value="1"/>
</dbReference>
<dbReference type="Pfam" id="PF14542">
    <property type="entry name" value="Acetyltransf_CG"/>
    <property type="match status" value="1"/>
</dbReference>
<reference evidence="3 4" key="1">
    <citation type="submission" date="2018-11" db="EMBL/GenBank/DDBJ databases">
        <title>Genome sequence of strain 7197.</title>
        <authorList>
            <person name="Gao J."/>
            <person name="Sun J."/>
        </authorList>
    </citation>
    <scope>NUCLEOTIDE SEQUENCE [LARGE SCALE GENOMIC DNA]</scope>
    <source>
        <strain evidence="3 4">7197</strain>
    </source>
</reference>
<dbReference type="InterPro" id="IPR045057">
    <property type="entry name" value="Gcn5-rel_NAT"/>
</dbReference>
<dbReference type="PROSITE" id="PS51186">
    <property type="entry name" value="GNAT"/>
    <property type="match status" value="1"/>
</dbReference>
<dbReference type="AlphaFoldDB" id="A0A3N9P9W8"/>
<dbReference type="Gene3D" id="3.40.630.30">
    <property type="match status" value="1"/>
</dbReference>
<comment type="caution">
    <text evidence="3">The sequence shown here is derived from an EMBL/GenBank/DDBJ whole genome shotgun (WGS) entry which is preliminary data.</text>
</comment>
<name>A0A3N9P9W8_9BACL</name>
<dbReference type="EMBL" id="RQPI01000001">
    <property type="protein sequence ID" value="RQW13073.1"/>
    <property type="molecule type" value="Genomic_DNA"/>
</dbReference>
<dbReference type="GO" id="GO:0016747">
    <property type="term" value="F:acyltransferase activity, transferring groups other than amino-acyl groups"/>
    <property type="evidence" value="ECO:0007669"/>
    <property type="project" value="InterPro"/>
</dbReference>
<dbReference type="Proteomes" id="UP000282529">
    <property type="component" value="Unassembled WGS sequence"/>
</dbReference>
<keyword evidence="3" id="KW-0808">Transferase</keyword>
<proteinExistence type="predicted"/>